<dbReference type="CDD" id="cd09272">
    <property type="entry name" value="RNase_HI_RT_Ty1"/>
    <property type="match status" value="1"/>
</dbReference>
<reference evidence="2" key="1">
    <citation type="journal article" date="2022" name="Int. J. Mol. Sci.">
        <title>Draft Genome of Tanacetum Coccineum: Genomic Comparison of Closely Related Tanacetum-Family Plants.</title>
        <authorList>
            <person name="Yamashiro T."/>
            <person name="Shiraishi A."/>
            <person name="Nakayama K."/>
            <person name="Satake H."/>
        </authorList>
    </citation>
    <scope>NUCLEOTIDE SEQUENCE</scope>
</reference>
<proteinExistence type="predicted"/>
<protein>
    <submittedName>
        <fullName evidence="2">Ribonuclease H-like domain, reverse transcriptase, RNA-dependent DNA polymerase</fullName>
    </submittedName>
</protein>
<evidence type="ECO:0000259" key="1">
    <source>
        <dbReference type="Pfam" id="PF07727"/>
    </source>
</evidence>
<sequence>MLYMKEDETIDTFTTKLTTIVNKAASLGHTMEDETLVRKLLNAVPDRYLQIVASIEQYSDLDEMVLNDLYENTEELLLAEDEPKNYKEASSDQKWIEAMKVELDSINRNNTWELTTLPKGHKAIGLKWVFKTKKDANGNIIKHNGGNKIHGYSDSSRSSNTQEEEFIAATAAATQALWLKRLLSKLTHSQEEKVTIQVDNKSAIALMKNPVFHGRSKHIDTKYYFIRECVEKEDIQIEFVNGEYQKADILTKALPKIKFLTMRQLIGLKDLRHSICD</sequence>
<dbReference type="Proteomes" id="UP001151760">
    <property type="component" value="Unassembled WGS sequence"/>
</dbReference>
<gene>
    <name evidence="2" type="ORF">Tco_1017990</name>
</gene>
<dbReference type="Pfam" id="PF14223">
    <property type="entry name" value="Retrotran_gag_2"/>
    <property type="match status" value="1"/>
</dbReference>
<keyword evidence="3" id="KW-1185">Reference proteome</keyword>
<dbReference type="Pfam" id="PF07727">
    <property type="entry name" value="RVT_2"/>
    <property type="match status" value="1"/>
</dbReference>
<evidence type="ECO:0000313" key="3">
    <source>
        <dbReference type="Proteomes" id="UP001151760"/>
    </source>
</evidence>
<name>A0ABQ5FUF9_9ASTR</name>
<dbReference type="PANTHER" id="PTHR11439">
    <property type="entry name" value="GAG-POL-RELATED RETROTRANSPOSON"/>
    <property type="match status" value="1"/>
</dbReference>
<dbReference type="InterPro" id="IPR013103">
    <property type="entry name" value="RVT_2"/>
</dbReference>
<feature type="domain" description="Reverse transcriptase Ty1/copia-type" evidence="1">
    <location>
        <begin position="109"/>
        <end position="203"/>
    </location>
</feature>
<evidence type="ECO:0000313" key="2">
    <source>
        <dbReference type="EMBL" id="GJT66510.1"/>
    </source>
</evidence>
<comment type="caution">
    <text evidence="2">The sequence shown here is derived from an EMBL/GenBank/DDBJ whole genome shotgun (WGS) entry which is preliminary data.</text>
</comment>
<dbReference type="PANTHER" id="PTHR11439:SF515">
    <property type="entry name" value="GAG-POL POLYPROTEIN"/>
    <property type="match status" value="1"/>
</dbReference>
<organism evidence="2 3">
    <name type="scientific">Tanacetum coccineum</name>
    <dbReference type="NCBI Taxonomy" id="301880"/>
    <lineage>
        <taxon>Eukaryota</taxon>
        <taxon>Viridiplantae</taxon>
        <taxon>Streptophyta</taxon>
        <taxon>Embryophyta</taxon>
        <taxon>Tracheophyta</taxon>
        <taxon>Spermatophyta</taxon>
        <taxon>Magnoliopsida</taxon>
        <taxon>eudicotyledons</taxon>
        <taxon>Gunneridae</taxon>
        <taxon>Pentapetalae</taxon>
        <taxon>asterids</taxon>
        <taxon>campanulids</taxon>
        <taxon>Asterales</taxon>
        <taxon>Asteraceae</taxon>
        <taxon>Asteroideae</taxon>
        <taxon>Anthemideae</taxon>
        <taxon>Anthemidinae</taxon>
        <taxon>Tanacetum</taxon>
    </lineage>
</organism>
<reference evidence="2" key="2">
    <citation type="submission" date="2022-01" db="EMBL/GenBank/DDBJ databases">
        <authorList>
            <person name="Yamashiro T."/>
            <person name="Shiraishi A."/>
            <person name="Satake H."/>
            <person name="Nakayama K."/>
        </authorList>
    </citation>
    <scope>NUCLEOTIDE SEQUENCE</scope>
</reference>
<dbReference type="EMBL" id="BQNB010017721">
    <property type="protein sequence ID" value="GJT66510.1"/>
    <property type="molecule type" value="Genomic_DNA"/>
</dbReference>
<accession>A0ABQ5FUF9</accession>